<organism evidence="10 11">
    <name type="scientific">Moraxella lacunata</name>
    <dbReference type="NCBI Taxonomy" id="477"/>
    <lineage>
        <taxon>Bacteria</taxon>
        <taxon>Pseudomonadati</taxon>
        <taxon>Pseudomonadota</taxon>
        <taxon>Gammaproteobacteria</taxon>
        <taxon>Moraxellales</taxon>
        <taxon>Moraxellaceae</taxon>
        <taxon>Moraxella</taxon>
    </lineage>
</organism>
<feature type="region of interest" description="Disordered" evidence="7">
    <location>
        <begin position="1"/>
        <end position="73"/>
    </location>
</feature>
<evidence type="ECO:0000313" key="10">
    <source>
        <dbReference type="EMBL" id="STZ00044.1"/>
    </source>
</evidence>
<reference evidence="10 11" key="1">
    <citation type="submission" date="2018-06" db="EMBL/GenBank/DDBJ databases">
        <authorList>
            <consortium name="Pathogen Informatics"/>
            <person name="Doyle S."/>
        </authorList>
    </citation>
    <scope>NUCLEOTIDE SEQUENCE [LARGE SCALE GENOMIC DNA]</scope>
    <source>
        <strain evidence="10 11">NCTC7911</strain>
    </source>
</reference>
<accession>A0A378QIA4</accession>
<dbReference type="PROSITE" id="PS51379">
    <property type="entry name" value="4FE4S_FER_2"/>
    <property type="match status" value="1"/>
</dbReference>
<dbReference type="InterPro" id="IPR017900">
    <property type="entry name" value="4Fe4S_Fe_S_CS"/>
</dbReference>
<feature type="compositionally biased region" description="Basic and acidic residues" evidence="7">
    <location>
        <begin position="13"/>
        <end position="24"/>
    </location>
</feature>
<evidence type="ECO:0000256" key="1">
    <source>
        <dbReference type="ARBA" id="ARBA00022448"/>
    </source>
</evidence>
<evidence type="ECO:0000256" key="6">
    <source>
        <dbReference type="ARBA" id="ARBA00023014"/>
    </source>
</evidence>
<dbReference type="GO" id="GO:0046872">
    <property type="term" value="F:metal ion binding"/>
    <property type="evidence" value="ECO:0007669"/>
    <property type="project" value="UniProtKB-KW"/>
</dbReference>
<dbReference type="PANTHER" id="PTHR30176">
    <property type="entry name" value="FERREDOXIN-TYPE PROTEIN NAPH"/>
    <property type="match status" value="1"/>
</dbReference>
<gene>
    <name evidence="10" type="ORF">NCTC7911_01428</name>
</gene>
<dbReference type="Pfam" id="PF11614">
    <property type="entry name" value="FixG_C"/>
    <property type="match status" value="1"/>
</dbReference>
<dbReference type="EMBL" id="UGQC01000001">
    <property type="protein sequence ID" value="STZ00044.1"/>
    <property type="molecule type" value="Genomic_DNA"/>
</dbReference>
<keyword evidence="8" id="KW-0472">Membrane</keyword>
<dbReference type="Pfam" id="PF13746">
    <property type="entry name" value="Fer4_18"/>
    <property type="match status" value="1"/>
</dbReference>
<feature type="transmembrane region" description="Helical" evidence="8">
    <location>
        <begin position="134"/>
        <end position="155"/>
    </location>
</feature>
<dbReference type="PANTHER" id="PTHR30176:SF3">
    <property type="entry name" value="FERREDOXIN-TYPE PROTEIN NAPH"/>
    <property type="match status" value="1"/>
</dbReference>
<feature type="transmembrane region" description="Helical" evidence="8">
    <location>
        <begin position="385"/>
        <end position="405"/>
    </location>
</feature>
<keyword evidence="3" id="KW-0479">Metal-binding</keyword>
<sequence length="520" mass="59126">MSEPSDNSVKNTETAEPKVFDPKASDTAQNSPAEPSPADKPDTSTPPPKKTKKPKPPPEKLIPHSKDMDATKKRVHPRFVSGKYQNIRLVSMYAILAGFLILPWIKWGGRQAIQFDVAEPKFYIFGATFMPQDFYFFAFIFMIAAFTLFMVTVYAGRVFCGYACPQTIYVHLYQHVEKWVLGERNKRIKFDKEPNSASKIGKKLLIHLIWGVMSMITAMTFMSLVVGTEYLFFNGATPFFMGWSKMTWIFFGIITFVTHMNAGYMREHMCVHFCPYGRFQSVMFDKDTLLVSYDYDRGEPRGARKKGDHPEGYGDCVDCTMCVQVCPTGIDIRDGLQVECIQCAACIDACNEIMDKVGYPRGLIRYTTERQLVHKEKTKIISFRIFAYIFILSVLVVVAALVATGRDSLELEIRHNRKQISSVGRDGMVENSYVLKIVNKTNERQVYKVKLEPVDGLTLKSRFKELPLKANEPYDLPVSIFGDPAKISGTMPVTITVYTEDGKYSASRQDVFVYEPKTKK</sequence>
<evidence type="ECO:0000256" key="2">
    <source>
        <dbReference type="ARBA" id="ARBA00022485"/>
    </source>
</evidence>
<keyword evidence="11" id="KW-1185">Reference proteome</keyword>
<dbReference type="Proteomes" id="UP000254107">
    <property type="component" value="Unassembled WGS sequence"/>
</dbReference>
<dbReference type="SUPFAM" id="SSF54862">
    <property type="entry name" value="4Fe-4S ferredoxins"/>
    <property type="match status" value="1"/>
</dbReference>
<evidence type="ECO:0000256" key="8">
    <source>
        <dbReference type="SAM" id="Phobius"/>
    </source>
</evidence>
<dbReference type="PROSITE" id="PS00198">
    <property type="entry name" value="4FE4S_FER_1"/>
    <property type="match status" value="1"/>
</dbReference>
<feature type="domain" description="4Fe-4S ferredoxin-type" evidence="9">
    <location>
        <begin position="308"/>
        <end position="335"/>
    </location>
</feature>
<evidence type="ECO:0000256" key="5">
    <source>
        <dbReference type="ARBA" id="ARBA00023004"/>
    </source>
</evidence>
<dbReference type="GO" id="GO:0051539">
    <property type="term" value="F:4 iron, 4 sulfur cluster binding"/>
    <property type="evidence" value="ECO:0007669"/>
    <property type="project" value="UniProtKB-KW"/>
</dbReference>
<dbReference type="GO" id="GO:0005886">
    <property type="term" value="C:plasma membrane"/>
    <property type="evidence" value="ECO:0007669"/>
    <property type="project" value="TreeGrafter"/>
</dbReference>
<keyword evidence="2" id="KW-0004">4Fe-4S</keyword>
<feature type="transmembrane region" description="Helical" evidence="8">
    <location>
        <begin position="87"/>
        <end position="105"/>
    </location>
</feature>
<feature type="transmembrane region" description="Helical" evidence="8">
    <location>
        <begin position="246"/>
        <end position="264"/>
    </location>
</feature>
<evidence type="ECO:0000313" key="11">
    <source>
        <dbReference type="Proteomes" id="UP000254107"/>
    </source>
</evidence>
<dbReference type="Pfam" id="PF12801">
    <property type="entry name" value="Fer4_5"/>
    <property type="match status" value="1"/>
</dbReference>
<dbReference type="AlphaFoldDB" id="A0A378QIA4"/>
<keyword evidence="8" id="KW-1133">Transmembrane helix</keyword>
<name>A0A378QIA4_MORLA</name>
<dbReference type="InterPro" id="IPR051684">
    <property type="entry name" value="Electron_Trans/Redox"/>
</dbReference>
<keyword evidence="8" id="KW-0812">Transmembrane</keyword>
<dbReference type="InterPro" id="IPR013783">
    <property type="entry name" value="Ig-like_fold"/>
</dbReference>
<feature type="compositionally biased region" description="Polar residues" evidence="7">
    <location>
        <begin position="1"/>
        <end position="12"/>
    </location>
</feature>
<evidence type="ECO:0000259" key="9">
    <source>
        <dbReference type="PROSITE" id="PS51379"/>
    </source>
</evidence>
<evidence type="ECO:0000256" key="7">
    <source>
        <dbReference type="SAM" id="MobiDB-lite"/>
    </source>
</evidence>
<keyword evidence="4" id="KW-0249">Electron transport</keyword>
<feature type="transmembrane region" description="Helical" evidence="8">
    <location>
        <begin position="204"/>
        <end position="226"/>
    </location>
</feature>
<dbReference type="NCBIfam" id="TIGR02745">
    <property type="entry name" value="ccoG_rdxA_fixG"/>
    <property type="match status" value="1"/>
</dbReference>
<dbReference type="Gene3D" id="2.60.40.10">
    <property type="entry name" value="Immunoglobulins"/>
    <property type="match status" value="1"/>
</dbReference>
<dbReference type="InterPro" id="IPR017896">
    <property type="entry name" value="4Fe4S_Fe-S-bd"/>
</dbReference>
<proteinExistence type="predicted"/>
<feature type="compositionally biased region" description="Basic and acidic residues" evidence="7">
    <location>
        <begin position="56"/>
        <end position="72"/>
    </location>
</feature>
<keyword evidence="5" id="KW-0408">Iron</keyword>
<evidence type="ECO:0000256" key="4">
    <source>
        <dbReference type="ARBA" id="ARBA00022982"/>
    </source>
</evidence>
<protein>
    <submittedName>
        <fullName evidence="10">Cytochrome c oxidase accessory protein CcoG</fullName>
    </submittedName>
</protein>
<keyword evidence="1" id="KW-0813">Transport</keyword>
<evidence type="ECO:0000256" key="3">
    <source>
        <dbReference type="ARBA" id="ARBA00022723"/>
    </source>
</evidence>
<keyword evidence="6" id="KW-0411">Iron-sulfur</keyword>
<dbReference type="InterPro" id="IPR032879">
    <property type="entry name" value="FixG_C"/>
</dbReference>
<dbReference type="InterPro" id="IPR014116">
    <property type="entry name" value="Cyt_c_oxidase_cbb3_FixG"/>
</dbReference>